<dbReference type="Pfam" id="PF00535">
    <property type="entry name" value="Glycos_transf_2"/>
    <property type="match status" value="1"/>
</dbReference>
<evidence type="ECO:0000313" key="1">
    <source>
        <dbReference type="EMBL" id="VTQ61896.1"/>
    </source>
</evidence>
<dbReference type="EC" id="2.4.1.-" evidence="1"/>
<dbReference type="InterPro" id="IPR029044">
    <property type="entry name" value="Nucleotide-diphossugar_trans"/>
</dbReference>
<proteinExistence type="predicted"/>
<dbReference type="PANTHER" id="PTHR22916:SF3">
    <property type="entry name" value="UDP-GLCNAC:BETAGAL BETA-1,3-N-ACETYLGLUCOSAMINYLTRANSFERASE-LIKE PROTEIN 1"/>
    <property type="match status" value="1"/>
</dbReference>
<dbReference type="InterPro" id="IPR001173">
    <property type="entry name" value="Glyco_trans_2-like"/>
</dbReference>
<dbReference type="STRING" id="1354.A6P53_03655"/>
<dbReference type="Proteomes" id="UP000352698">
    <property type="component" value="Unassembled WGS sequence"/>
</dbReference>
<dbReference type="PANTHER" id="PTHR22916">
    <property type="entry name" value="GLYCOSYLTRANSFERASE"/>
    <property type="match status" value="1"/>
</dbReference>
<accession>A0A1V8W3A9</accession>
<comment type="caution">
    <text evidence="1">The sequence shown here is derived from an EMBL/GenBank/DDBJ whole genome shotgun (WGS) entry which is preliminary data.</text>
</comment>
<keyword evidence="1" id="KW-0808">Transferase</keyword>
<dbReference type="SUPFAM" id="SSF53448">
    <property type="entry name" value="Nucleotide-diphospho-sugar transferases"/>
    <property type="match status" value="1"/>
</dbReference>
<name>A0A1V8W3A9_ENTHR</name>
<reference evidence="1 2" key="1">
    <citation type="submission" date="2019-05" db="EMBL/GenBank/DDBJ databases">
        <authorList>
            <consortium name="Pathogen Informatics"/>
        </authorList>
    </citation>
    <scope>NUCLEOTIDE SEQUENCE [LARGE SCALE GENOMIC DNA]</scope>
    <source>
        <strain evidence="1 2">NCTC12204</strain>
    </source>
</reference>
<keyword evidence="1" id="KW-0328">Glycosyltransferase</keyword>
<dbReference type="EMBL" id="CABEEP010000001">
    <property type="protein sequence ID" value="VTQ61896.1"/>
    <property type="molecule type" value="Genomic_DNA"/>
</dbReference>
<dbReference type="Gene3D" id="3.90.550.10">
    <property type="entry name" value="Spore Coat Polysaccharide Biosynthesis Protein SpsA, Chain A"/>
    <property type="match status" value="1"/>
</dbReference>
<gene>
    <name evidence="1" type="primary">pgaC_1</name>
    <name evidence="1" type="ORF">NCTC12204_00894</name>
</gene>
<sequence>MSNPKFSIVIPIYNAESTIARTIASLKEFDFTDYEVLLINDGSTDQTEAIITRLIENDPKFRLITTANQGPGLARNEGIMQAQGTYILFFDADDTPKKEVLSDYDKLLAKHPDTDLIVSSFIFRTMDGEQIISEKENLVTEHHYQSHDSFIKDMYRLMNDQLMYVVWNKCYRRDILKQNQLLFKGYNSCEDRIFNLHYYKYCQNVLMNPKISYIYEFEGGKGITNQYRPNKFSTFKEFYQLANEVTNEVDKPGMAALHLKGTTSVIFSIYGTSTRTAKEKKAEAKQILTDPTIVEAKKIACTDSTVKKVTKQLYNLPCSFFLTAVRIGSFVEIKMPGLMATLKRVY</sequence>
<organism evidence="1 2">
    <name type="scientific">Enterococcus hirae</name>
    <dbReference type="NCBI Taxonomy" id="1354"/>
    <lineage>
        <taxon>Bacteria</taxon>
        <taxon>Bacillati</taxon>
        <taxon>Bacillota</taxon>
        <taxon>Bacilli</taxon>
        <taxon>Lactobacillales</taxon>
        <taxon>Enterococcaceae</taxon>
        <taxon>Enterococcus</taxon>
    </lineage>
</organism>
<protein>
    <submittedName>
        <fullName evidence="1">Glycosyltransferase EpsH</fullName>
        <ecNumber evidence="1">2.4.1.-</ecNumber>
    </submittedName>
</protein>
<evidence type="ECO:0000313" key="2">
    <source>
        <dbReference type="Proteomes" id="UP000352698"/>
    </source>
</evidence>
<dbReference type="AlphaFoldDB" id="A0A1V8W3A9"/>
<dbReference type="RefSeq" id="WP_010738173.1">
    <property type="nucleotide sequence ID" value="NZ_AP027299.1"/>
</dbReference>
<dbReference type="GO" id="GO:0016758">
    <property type="term" value="F:hexosyltransferase activity"/>
    <property type="evidence" value="ECO:0007669"/>
    <property type="project" value="UniProtKB-ARBA"/>
</dbReference>
<dbReference type="CDD" id="cd00761">
    <property type="entry name" value="Glyco_tranf_GTA_type"/>
    <property type="match status" value="1"/>
</dbReference>